<dbReference type="InterPro" id="IPR010131">
    <property type="entry name" value="MdtP/NodT-like"/>
</dbReference>
<keyword evidence="2" id="KW-0449">Lipoprotein</keyword>
<keyword evidence="2" id="KW-0812">Transmembrane</keyword>
<sequence length="481" mass="49912">MRNRRSLLAGLALLCCAGCTLGPDFDRPAAPAAAGYGPIRPPDPDAGTAGEAAQRFVPGAPVPAEWWRAFGSPELDALVAEALRHNAGLEAARATLRQAEALVAAGRGGFYPSLGLGAQATRQRAEPAPAASSPYSLRTARLEVSYAPDLFGGTRREVEGLVAEADRQGFELAAAALGVSGNLINAVIEEAALQAQLTATREIIAVAEDSLRLLRSRLALGAVPRGEVLLQEAEVMQRRAELPALQKAVEARRTLITVLLGGTPDRPLPALDALRLPETLPVSLPSALVRQRPDILAAEAALRAANAGIGVATANMLPRLPLTAAYGTAQAPGVDAFTPQGLIWSVAAGLTQPLFQGGRLAGQREAAIAARDAAAARYRAAVLGAFRDVADALRAIGSDAEELRARREAARVAAQSLEIARRQQRLGAVSLLEVLAAQQADARARIALVQATAARFSDTVALHVALGGGVLTGHVPSSLPP</sequence>
<feature type="signal peptide" evidence="2">
    <location>
        <begin position="1"/>
        <end position="22"/>
    </location>
</feature>
<accession>A0A6M1LSI2</accession>
<evidence type="ECO:0000313" key="3">
    <source>
        <dbReference type="EMBL" id="NGM23415.1"/>
    </source>
</evidence>
<proteinExistence type="inferred from homology"/>
<dbReference type="InterPro" id="IPR003423">
    <property type="entry name" value="OMP_efflux"/>
</dbReference>
<dbReference type="PANTHER" id="PTHR30203:SF33">
    <property type="entry name" value="BLR4455 PROTEIN"/>
    <property type="match status" value="1"/>
</dbReference>
<comment type="similarity">
    <text evidence="1 2">Belongs to the outer membrane factor (OMF) (TC 1.B.17) family.</text>
</comment>
<name>A0A6M1LSI2_9PROT</name>
<dbReference type="Gene3D" id="1.20.1600.10">
    <property type="entry name" value="Outer membrane efflux proteins (OEP)"/>
    <property type="match status" value="1"/>
</dbReference>
<comment type="caution">
    <text evidence="3">The sequence shown here is derived from an EMBL/GenBank/DDBJ whole genome shotgun (WGS) entry which is preliminary data.</text>
</comment>
<keyword evidence="2" id="KW-0564">Palmitate</keyword>
<dbReference type="Proteomes" id="UP000475385">
    <property type="component" value="Unassembled WGS sequence"/>
</dbReference>
<evidence type="ECO:0000256" key="1">
    <source>
        <dbReference type="ARBA" id="ARBA00007613"/>
    </source>
</evidence>
<protein>
    <submittedName>
        <fullName evidence="3">Efflux transporter outer membrane subunit</fullName>
    </submittedName>
</protein>
<organism evidence="3 4">
    <name type="scientific">Falsiroseomonas algicola</name>
    <dbReference type="NCBI Taxonomy" id="2716930"/>
    <lineage>
        <taxon>Bacteria</taxon>
        <taxon>Pseudomonadati</taxon>
        <taxon>Pseudomonadota</taxon>
        <taxon>Alphaproteobacteria</taxon>
        <taxon>Acetobacterales</taxon>
        <taxon>Roseomonadaceae</taxon>
        <taxon>Falsiroseomonas</taxon>
    </lineage>
</organism>
<dbReference type="SUPFAM" id="SSF56954">
    <property type="entry name" value="Outer membrane efflux proteins (OEP)"/>
    <property type="match status" value="1"/>
</dbReference>
<comment type="subcellular location">
    <subcellularLocation>
        <location evidence="2">Cell membrane</location>
        <topology evidence="2">Lipid-anchor</topology>
    </subcellularLocation>
</comment>
<dbReference type="InterPro" id="IPR006311">
    <property type="entry name" value="TAT_signal"/>
</dbReference>
<gene>
    <name evidence="3" type="ORF">G3576_25605</name>
</gene>
<keyword evidence="2" id="KW-0732">Signal</keyword>
<dbReference type="EMBL" id="JAAIKB010000015">
    <property type="protein sequence ID" value="NGM23415.1"/>
    <property type="molecule type" value="Genomic_DNA"/>
</dbReference>
<dbReference type="Pfam" id="PF02321">
    <property type="entry name" value="OEP"/>
    <property type="match status" value="2"/>
</dbReference>
<dbReference type="GO" id="GO:0005886">
    <property type="term" value="C:plasma membrane"/>
    <property type="evidence" value="ECO:0007669"/>
    <property type="project" value="UniProtKB-SubCell"/>
</dbReference>
<evidence type="ECO:0000256" key="2">
    <source>
        <dbReference type="RuleBase" id="RU362097"/>
    </source>
</evidence>
<keyword evidence="2" id="KW-0472">Membrane</keyword>
<dbReference type="NCBIfam" id="TIGR01845">
    <property type="entry name" value="outer_NodT"/>
    <property type="match status" value="1"/>
</dbReference>
<dbReference type="PANTHER" id="PTHR30203">
    <property type="entry name" value="OUTER MEMBRANE CATION EFFLUX PROTEIN"/>
    <property type="match status" value="1"/>
</dbReference>
<keyword evidence="4" id="KW-1185">Reference proteome</keyword>
<feature type="chain" id="PRO_5027140371" evidence="2">
    <location>
        <begin position="23"/>
        <end position="481"/>
    </location>
</feature>
<keyword evidence="2" id="KW-1134">Transmembrane beta strand</keyword>
<reference evidence="3 4" key="1">
    <citation type="submission" date="2020-02" db="EMBL/GenBank/DDBJ databases">
        <authorList>
            <person name="Kim H.M."/>
            <person name="Jeon C.O."/>
        </authorList>
    </citation>
    <scope>NUCLEOTIDE SEQUENCE [LARGE SCALE GENOMIC DNA]</scope>
    <source>
        <strain evidence="3 4">PeD5</strain>
    </source>
</reference>
<dbReference type="Gene3D" id="2.20.200.10">
    <property type="entry name" value="Outer membrane efflux proteins (OEP)"/>
    <property type="match status" value="1"/>
</dbReference>
<reference evidence="3 4" key="2">
    <citation type="submission" date="2020-03" db="EMBL/GenBank/DDBJ databases">
        <title>Roseomonas stagni sp. nov., isolated from pond water in Japan.</title>
        <authorList>
            <person name="Furuhata K."/>
            <person name="Miyamoto H."/>
            <person name="Goto K."/>
        </authorList>
    </citation>
    <scope>NUCLEOTIDE SEQUENCE [LARGE SCALE GENOMIC DNA]</scope>
    <source>
        <strain evidence="3 4">PeD5</strain>
    </source>
</reference>
<dbReference type="PROSITE" id="PS51318">
    <property type="entry name" value="TAT"/>
    <property type="match status" value="1"/>
</dbReference>
<dbReference type="RefSeq" id="WP_164697338.1">
    <property type="nucleotide sequence ID" value="NZ_JAAIKB010000015.1"/>
</dbReference>
<evidence type="ECO:0000313" key="4">
    <source>
        <dbReference type="Proteomes" id="UP000475385"/>
    </source>
</evidence>
<dbReference type="AlphaFoldDB" id="A0A6M1LSI2"/>
<dbReference type="GO" id="GO:0015562">
    <property type="term" value="F:efflux transmembrane transporter activity"/>
    <property type="evidence" value="ECO:0007669"/>
    <property type="project" value="InterPro"/>
</dbReference>